<proteinExistence type="predicted"/>
<comment type="caution">
    <text evidence="1">The sequence shown here is derived from an EMBL/GenBank/DDBJ whole genome shotgun (WGS) entry which is preliminary data.</text>
</comment>
<accession>A0AAD4I2A9</accession>
<name>A0AAD4I2A9_9PEZI</name>
<reference evidence="1" key="1">
    <citation type="submission" date="2023-02" db="EMBL/GenBank/DDBJ databases">
        <authorList>
            <person name="Palmer J.M."/>
        </authorList>
    </citation>
    <scope>NUCLEOTIDE SEQUENCE</scope>
    <source>
        <strain evidence="1">FW57</strain>
    </source>
</reference>
<sequence length="286" mass="32169">MSSDYVESRVASQRRIAFRDDTPMVGPPGTTATDFKMPRLRRCPFTLDSMIWEARVDGGIDGYVWKVSFGAKGPFALKVFWDAEPVDFPTYYAPQRECQNAALLQMIQTAGEQEAAASRAVLVNAKPTTWDDAVANLAAFSDEARLAQPARADHASVMPPRFHQVSTIPRMKRCYGWLTIPGHVLRELDWSLRPPPVQVDMIKRHLAFDREYIAIVYEFVEEGESDPDTVQKALDFFWLAGFSRTFSPLSKNWKSGVLVDLSDIIPPRGYGWKADLYEKGPGSPCT</sequence>
<dbReference type="AlphaFoldDB" id="A0AAD4I2A9"/>
<keyword evidence="2" id="KW-1185">Reference proteome</keyword>
<evidence type="ECO:0000313" key="1">
    <source>
        <dbReference type="EMBL" id="KAG7291120.1"/>
    </source>
</evidence>
<dbReference type="Proteomes" id="UP001197093">
    <property type="component" value="Unassembled WGS sequence"/>
</dbReference>
<evidence type="ECO:0000313" key="2">
    <source>
        <dbReference type="Proteomes" id="UP001197093"/>
    </source>
</evidence>
<dbReference type="EMBL" id="JAHCVI010000001">
    <property type="protein sequence ID" value="KAG7291120.1"/>
    <property type="molecule type" value="Genomic_DNA"/>
</dbReference>
<organism evidence="1 2">
    <name type="scientific">Staphylotrichum longicolle</name>
    <dbReference type="NCBI Taxonomy" id="669026"/>
    <lineage>
        <taxon>Eukaryota</taxon>
        <taxon>Fungi</taxon>
        <taxon>Dikarya</taxon>
        <taxon>Ascomycota</taxon>
        <taxon>Pezizomycotina</taxon>
        <taxon>Sordariomycetes</taxon>
        <taxon>Sordariomycetidae</taxon>
        <taxon>Sordariales</taxon>
        <taxon>Chaetomiaceae</taxon>
        <taxon>Staphylotrichum</taxon>
    </lineage>
</organism>
<gene>
    <name evidence="1" type="ORF">NEMBOFW57_001130</name>
</gene>
<protein>
    <submittedName>
        <fullName evidence="1">Uncharacterized protein</fullName>
    </submittedName>
</protein>